<dbReference type="EMBL" id="JAFBDQ010000006">
    <property type="protein sequence ID" value="MBM7556733.1"/>
    <property type="molecule type" value="Genomic_DNA"/>
</dbReference>
<dbReference type="AlphaFoldDB" id="A0A939BPE6"/>
<reference evidence="4" key="1">
    <citation type="submission" date="2021-01" db="EMBL/GenBank/DDBJ databases">
        <title>Genomic Encyclopedia of Type Strains, Phase IV (KMG-IV): sequencing the most valuable type-strain genomes for metagenomic binning, comparative biology and taxonomic classification.</title>
        <authorList>
            <person name="Goeker M."/>
        </authorList>
    </citation>
    <scope>NUCLEOTIDE SEQUENCE</scope>
    <source>
        <strain evidence="4">DSM 23230</strain>
    </source>
</reference>
<accession>A0A939BPE6</accession>
<keyword evidence="5" id="KW-1185">Reference proteome</keyword>
<comment type="caution">
    <text evidence="4">The sequence shown here is derived from an EMBL/GenBank/DDBJ whole genome shotgun (WGS) entry which is preliminary data.</text>
</comment>
<dbReference type="PROSITE" id="PS50801">
    <property type="entry name" value="STAS"/>
    <property type="match status" value="1"/>
</dbReference>
<comment type="similarity">
    <text evidence="1 2">Belongs to the anti-sigma-factor antagonist family.</text>
</comment>
<dbReference type="RefSeq" id="WP_204701501.1">
    <property type="nucleotide sequence ID" value="NZ_JAFBDQ010000006.1"/>
</dbReference>
<dbReference type="NCBIfam" id="TIGR00377">
    <property type="entry name" value="ant_ant_sig"/>
    <property type="match status" value="1"/>
</dbReference>
<dbReference type="CDD" id="cd07043">
    <property type="entry name" value="STAS_anti-anti-sigma_factors"/>
    <property type="match status" value="1"/>
</dbReference>
<protein>
    <recommendedName>
        <fullName evidence="2">Anti-sigma factor antagonist</fullName>
    </recommendedName>
</protein>
<dbReference type="InterPro" id="IPR002645">
    <property type="entry name" value="STAS_dom"/>
</dbReference>
<dbReference type="InterPro" id="IPR003658">
    <property type="entry name" value="Anti-sigma_ant"/>
</dbReference>
<dbReference type="PANTHER" id="PTHR33495">
    <property type="entry name" value="ANTI-SIGMA FACTOR ANTAGONIST TM_1081-RELATED-RELATED"/>
    <property type="match status" value="1"/>
</dbReference>
<dbReference type="Pfam" id="PF01740">
    <property type="entry name" value="STAS"/>
    <property type="match status" value="1"/>
</dbReference>
<evidence type="ECO:0000256" key="1">
    <source>
        <dbReference type="ARBA" id="ARBA00009013"/>
    </source>
</evidence>
<evidence type="ECO:0000313" key="5">
    <source>
        <dbReference type="Proteomes" id="UP000774000"/>
    </source>
</evidence>
<dbReference type="Proteomes" id="UP000774000">
    <property type="component" value="Unassembled WGS sequence"/>
</dbReference>
<evidence type="ECO:0000259" key="3">
    <source>
        <dbReference type="PROSITE" id="PS50801"/>
    </source>
</evidence>
<evidence type="ECO:0000256" key="2">
    <source>
        <dbReference type="RuleBase" id="RU003749"/>
    </source>
</evidence>
<gene>
    <name evidence="4" type="ORF">JOC47_001584</name>
</gene>
<dbReference type="PANTHER" id="PTHR33495:SF14">
    <property type="entry name" value="ANTI-SIGMA FACTOR ANTAGONIST"/>
    <property type="match status" value="1"/>
</dbReference>
<proteinExistence type="inferred from homology"/>
<dbReference type="Gene3D" id="3.30.750.24">
    <property type="entry name" value="STAS domain"/>
    <property type="match status" value="1"/>
</dbReference>
<organism evidence="4 5">
    <name type="scientific">Halanaerobacter jeridensis</name>
    <dbReference type="NCBI Taxonomy" id="706427"/>
    <lineage>
        <taxon>Bacteria</taxon>
        <taxon>Bacillati</taxon>
        <taxon>Bacillota</taxon>
        <taxon>Clostridia</taxon>
        <taxon>Halanaerobiales</taxon>
        <taxon>Halobacteroidaceae</taxon>
        <taxon>Halanaerobacter</taxon>
    </lineage>
</organism>
<dbReference type="GO" id="GO:0043856">
    <property type="term" value="F:anti-sigma factor antagonist activity"/>
    <property type="evidence" value="ECO:0007669"/>
    <property type="project" value="InterPro"/>
</dbReference>
<evidence type="ECO:0000313" key="4">
    <source>
        <dbReference type="EMBL" id="MBM7556733.1"/>
    </source>
</evidence>
<sequence>MKIEVEKKDNIKIIRLIGDLDGTSAPEVREEIISHINDNSKLVFDMSQCEYISSAGLRVLLIIAKKLKAKGGQGVLAGLVEEVKDVMEITGFDHMLTSYESIDTAINSL</sequence>
<dbReference type="SUPFAM" id="SSF52091">
    <property type="entry name" value="SpoIIaa-like"/>
    <property type="match status" value="1"/>
</dbReference>
<name>A0A939BPE6_9FIRM</name>
<dbReference type="InterPro" id="IPR036513">
    <property type="entry name" value="STAS_dom_sf"/>
</dbReference>
<feature type="domain" description="STAS" evidence="3">
    <location>
        <begin position="1"/>
        <end position="109"/>
    </location>
</feature>